<accession>A0A4D6L4Y5</accession>
<keyword evidence="2" id="KW-1185">Reference proteome</keyword>
<name>A0A4D6L4Y5_VIGUN</name>
<dbReference type="Proteomes" id="UP000501690">
    <property type="component" value="Linkage Group LG2"/>
</dbReference>
<protein>
    <submittedName>
        <fullName evidence="1">Uncharacterized protein</fullName>
    </submittedName>
</protein>
<gene>
    <name evidence="1" type="ORF">DEO72_LG2g3923</name>
</gene>
<proteinExistence type="predicted"/>
<evidence type="ECO:0000313" key="2">
    <source>
        <dbReference type="Proteomes" id="UP000501690"/>
    </source>
</evidence>
<sequence>MLEQASILHNSRPRNMTVAERASITTDPPQQQLERTNSLHLRARFEPPSFMHHSPPLTCVNEPATTKQRPMATENATTVKAHSFIAL</sequence>
<reference evidence="1 2" key="1">
    <citation type="submission" date="2019-04" db="EMBL/GenBank/DDBJ databases">
        <title>An improved genome assembly and genetic linkage map for asparagus bean, Vigna unguiculata ssp. sesquipedialis.</title>
        <authorList>
            <person name="Xia Q."/>
            <person name="Zhang R."/>
            <person name="Dong Y."/>
        </authorList>
    </citation>
    <scope>NUCLEOTIDE SEQUENCE [LARGE SCALE GENOMIC DNA]</scope>
    <source>
        <tissue evidence="1">Leaf</tissue>
    </source>
</reference>
<evidence type="ECO:0000313" key="1">
    <source>
        <dbReference type="EMBL" id="QCD83577.1"/>
    </source>
</evidence>
<dbReference type="EMBL" id="CP039346">
    <property type="protein sequence ID" value="QCD83577.1"/>
    <property type="molecule type" value="Genomic_DNA"/>
</dbReference>
<organism evidence="1 2">
    <name type="scientific">Vigna unguiculata</name>
    <name type="common">Cowpea</name>
    <dbReference type="NCBI Taxonomy" id="3917"/>
    <lineage>
        <taxon>Eukaryota</taxon>
        <taxon>Viridiplantae</taxon>
        <taxon>Streptophyta</taxon>
        <taxon>Embryophyta</taxon>
        <taxon>Tracheophyta</taxon>
        <taxon>Spermatophyta</taxon>
        <taxon>Magnoliopsida</taxon>
        <taxon>eudicotyledons</taxon>
        <taxon>Gunneridae</taxon>
        <taxon>Pentapetalae</taxon>
        <taxon>rosids</taxon>
        <taxon>fabids</taxon>
        <taxon>Fabales</taxon>
        <taxon>Fabaceae</taxon>
        <taxon>Papilionoideae</taxon>
        <taxon>50 kb inversion clade</taxon>
        <taxon>NPAAA clade</taxon>
        <taxon>indigoferoid/millettioid clade</taxon>
        <taxon>Phaseoleae</taxon>
        <taxon>Vigna</taxon>
    </lineage>
</organism>
<dbReference type="AlphaFoldDB" id="A0A4D6L4Y5"/>